<keyword evidence="3" id="KW-1185">Reference proteome</keyword>
<feature type="transmembrane region" description="Helical" evidence="1">
    <location>
        <begin position="51"/>
        <end position="69"/>
    </location>
</feature>
<name>A0A5J5H5B4_9BACI</name>
<feature type="transmembrane region" description="Helical" evidence="1">
    <location>
        <begin position="5"/>
        <end position="23"/>
    </location>
</feature>
<comment type="caution">
    <text evidence="2">The sequence shown here is derived from an EMBL/GenBank/DDBJ whole genome shotgun (WGS) entry which is preliminary data.</text>
</comment>
<proteinExistence type="predicted"/>
<sequence>MFKSLIYVVLMIFLIVILGSVLLEQFPQLVPLWNEFKAIIVELYESSKVKYGTIATIAIIVAVAMMIGTSRIG</sequence>
<keyword evidence="1" id="KW-0812">Transmembrane</keyword>
<keyword evidence="1" id="KW-1133">Transmembrane helix</keyword>
<organism evidence="2 3">
    <name type="scientific">Niallia endozanthoxylica</name>
    <dbReference type="NCBI Taxonomy" id="2036016"/>
    <lineage>
        <taxon>Bacteria</taxon>
        <taxon>Bacillati</taxon>
        <taxon>Bacillota</taxon>
        <taxon>Bacilli</taxon>
        <taxon>Bacillales</taxon>
        <taxon>Bacillaceae</taxon>
        <taxon>Niallia</taxon>
    </lineage>
</organism>
<dbReference type="RefSeq" id="WP_191090824.1">
    <property type="nucleotide sequence ID" value="NZ_VYKL01000044.1"/>
</dbReference>
<keyword evidence="1" id="KW-0472">Membrane</keyword>
<gene>
    <name evidence="2" type="ORF">F4V44_23230</name>
</gene>
<evidence type="ECO:0000313" key="2">
    <source>
        <dbReference type="EMBL" id="KAA9014912.1"/>
    </source>
</evidence>
<dbReference type="Proteomes" id="UP000326671">
    <property type="component" value="Unassembled WGS sequence"/>
</dbReference>
<dbReference type="EMBL" id="VYKL01000044">
    <property type="protein sequence ID" value="KAA9014912.1"/>
    <property type="molecule type" value="Genomic_DNA"/>
</dbReference>
<protein>
    <submittedName>
        <fullName evidence="2">Uncharacterized protein</fullName>
    </submittedName>
</protein>
<evidence type="ECO:0000313" key="3">
    <source>
        <dbReference type="Proteomes" id="UP000326671"/>
    </source>
</evidence>
<evidence type="ECO:0000256" key="1">
    <source>
        <dbReference type="SAM" id="Phobius"/>
    </source>
</evidence>
<dbReference type="AlphaFoldDB" id="A0A5J5H5B4"/>
<reference evidence="2 3" key="1">
    <citation type="submission" date="2019-09" db="EMBL/GenBank/DDBJ databases">
        <title>Whole genome sequences of isolates from the Mars Exploration Rovers.</title>
        <authorList>
            <person name="Seuylemezian A."/>
            <person name="Vaishampayan P."/>
        </authorList>
    </citation>
    <scope>NUCLEOTIDE SEQUENCE [LARGE SCALE GENOMIC DNA]</scope>
    <source>
        <strain evidence="2 3">MER_TA_151</strain>
    </source>
</reference>
<accession>A0A5J5H5B4</accession>